<reference evidence="1 2" key="1">
    <citation type="journal article" date="2014" name="Genome Announc.">
        <title>Draft Genome Sequence of Xylella fastidiosa Pear Leaf Scorch Strain in Taiwan.</title>
        <authorList>
            <person name="Su C.C."/>
            <person name="Deng W.L."/>
            <person name="Jan F.J."/>
            <person name="Chang C.J."/>
            <person name="Huang H."/>
            <person name="Chen J."/>
        </authorList>
    </citation>
    <scope>NUCLEOTIDE SEQUENCE [LARGE SCALE GENOMIC DNA]</scope>
    <source>
        <strain evidence="1 2">PLS229</strain>
    </source>
</reference>
<dbReference type="Proteomes" id="UP000020406">
    <property type="component" value="Unassembled WGS sequence"/>
</dbReference>
<dbReference type="AlphaFoldDB" id="Z9JIB0"/>
<accession>Z9JIB0</accession>
<protein>
    <submittedName>
        <fullName evidence="1">Uncharacterized protein</fullName>
    </submittedName>
</protein>
<name>Z9JIB0_9GAMM</name>
<organism evidence="1 2">
    <name type="scientific">Xylella taiwanensis</name>
    <dbReference type="NCBI Taxonomy" id="1444770"/>
    <lineage>
        <taxon>Bacteria</taxon>
        <taxon>Pseudomonadati</taxon>
        <taxon>Pseudomonadota</taxon>
        <taxon>Gammaproteobacteria</taxon>
        <taxon>Lysobacterales</taxon>
        <taxon>Lysobacteraceae</taxon>
        <taxon>Xylella</taxon>
    </lineage>
</organism>
<dbReference type="PATRIC" id="fig|1444770.3.peg.1712"/>
<dbReference type="EMBL" id="JDSQ01000010">
    <property type="protein sequence ID" value="EWS78125.1"/>
    <property type="molecule type" value="Genomic_DNA"/>
</dbReference>
<comment type="caution">
    <text evidence="1">The sequence shown here is derived from an EMBL/GenBank/DDBJ whole genome shotgun (WGS) entry which is preliminary data.</text>
</comment>
<evidence type="ECO:0000313" key="2">
    <source>
        <dbReference type="Proteomes" id="UP000020406"/>
    </source>
</evidence>
<proteinExistence type="predicted"/>
<sequence length="57" mass="5938">MGNAAVTSLHVQTGHPDKLAAGFQLTTDTSTAPFTIISERNLSACSLLSYADNTLGK</sequence>
<gene>
    <name evidence="1" type="ORF">AF72_07195</name>
</gene>
<evidence type="ECO:0000313" key="1">
    <source>
        <dbReference type="EMBL" id="EWS78125.1"/>
    </source>
</evidence>